<gene>
    <name evidence="2" type="ORF">E6C48_12795</name>
</gene>
<keyword evidence="1" id="KW-0472">Membrane</keyword>
<accession>A0ABY2Q5J3</accession>
<feature type="transmembrane region" description="Helical" evidence="1">
    <location>
        <begin position="403"/>
        <end position="421"/>
    </location>
</feature>
<evidence type="ECO:0000313" key="3">
    <source>
        <dbReference type="Proteomes" id="UP000306441"/>
    </source>
</evidence>
<dbReference type="Proteomes" id="UP000306441">
    <property type="component" value="Unassembled WGS sequence"/>
</dbReference>
<feature type="transmembrane region" description="Helical" evidence="1">
    <location>
        <begin position="73"/>
        <end position="93"/>
    </location>
</feature>
<reference evidence="2 3" key="1">
    <citation type="submission" date="2019-04" db="EMBL/GenBank/DDBJ databases">
        <title>Mesorhizobium composti sp. nov., isolated from compost.</title>
        <authorList>
            <person name="Lin S.-Y."/>
            <person name="Hameed A."/>
            <person name="Hsieh Y.-T."/>
            <person name="Young C.-C."/>
        </authorList>
    </citation>
    <scope>NUCLEOTIDE SEQUENCE [LARGE SCALE GENOMIC DNA]</scope>
    <source>
        <strain evidence="2 3">CC-YTH430</strain>
    </source>
</reference>
<evidence type="ECO:0000256" key="1">
    <source>
        <dbReference type="SAM" id="Phobius"/>
    </source>
</evidence>
<evidence type="ECO:0000313" key="2">
    <source>
        <dbReference type="EMBL" id="THF56594.1"/>
    </source>
</evidence>
<protein>
    <recommendedName>
        <fullName evidence="4">Oligosaccharide repeat unit polymerase</fullName>
    </recommendedName>
</protein>
<feature type="transmembrane region" description="Helical" evidence="1">
    <location>
        <begin position="188"/>
        <end position="209"/>
    </location>
</feature>
<sequence>MLLAKNPSVRAMIQRDPLRLWISRNIQPLAFLSAYFVTIVAGNLIYATPWGAASLRASGLDTALLTFENTFTFGFWALLLCPFVVTPITVFLTRKVAAVPLNWASSFVSDLTPGTYAALTVLCYAFVGYRFWLADVAALFISGTDAVSSVEARFEILDRIGYFTLVTLQSFLPFLAIYSLIRATRDRILFWILATIFNTTMMSILLILLNMKWPVLLFYIGLVMAVFVYSARWAYLKAAVGAMLLVIAFLMVSTFVFRLAPASGVSTSELDAARNATTSEAIATTSEAIATTSEAAASHAPVLLIVALNRMAVTYPYYYQIFTKEGSVCGGLLAQLHFGQKCRPSTLVYSRIFRADGFEGRGTSPSSVHVSGYALGGWPMAFFMLISASVILGVFASLPLDHSAVAGTVAIVGAMAGYHMSQLPLEGVIIFDHGLLWTALLLLVILVWSVYRRRDVHSGRQSLKGIVDGGTVE</sequence>
<feature type="transmembrane region" description="Helical" evidence="1">
    <location>
        <begin position="160"/>
        <end position="181"/>
    </location>
</feature>
<keyword evidence="1" id="KW-1133">Transmembrane helix</keyword>
<evidence type="ECO:0008006" key="4">
    <source>
        <dbReference type="Google" id="ProtNLM"/>
    </source>
</evidence>
<proteinExistence type="predicted"/>
<feature type="transmembrane region" description="Helical" evidence="1">
    <location>
        <begin position="215"/>
        <end position="235"/>
    </location>
</feature>
<keyword evidence="1" id="KW-0812">Transmembrane</keyword>
<name>A0ABY2Q5J3_9HYPH</name>
<dbReference type="RefSeq" id="WP_136357788.1">
    <property type="nucleotide sequence ID" value="NZ_SSNY01000007.1"/>
</dbReference>
<organism evidence="2 3">
    <name type="scientific">Ollibium composti</name>
    <dbReference type="NCBI Taxonomy" id="2675109"/>
    <lineage>
        <taxon>Bacteria</taxon>
        <taxon>Pseudomonadati</taxon>
        <taxon>Pseudomonadota</taxon>
        <taxon>Alphaproteobacteria</taxon>
        <taxon>Hyphomicrobiales</taxon>
        <taxon>Phyllobacteriaceae</taxon>
        <taxon>Ollibium</taxon>
    </lineage>
</organism>
<feature type="transmembrane region" description="Helical" evidence="1">
    <location>
        <begin position="375"/>
        <end position="396"/>
    </location>
</feature>
<feature type="transmembrane region" description="Helical" evidence="1">
    <location>
        <begin position="114"/>
        <end position="140"/>
    </location>
</feature>
<feature type="transmembrane region" description="Helical" evidence="1">
    <location>
        <begin position="427"/>
        <end position="451"/>
    </location>
</feature>
<feature type="transmembrane region" description="Helical" evidence="1">
    <location>
        <begin position="242"/>
        <end position="260"/>
    </location>
</feature>
<feature type="transmembrane region" description="Helical" evidence="1">
    <location>
        <begin position="29"/>
        <end position="53"/>
    </location>
</feature>
<dbReference type="EMBL" id="SSNY01000007">
    <property type="protein sequence ID" value="THF56594.1"/>
    <property type="molecule type" value="Genomic_DNA"/>
</dbReference>
<keyword evidence="3" id="KW-1185">Reference proteome</keyword>
<comment type="caution">
    <text evidence="2">The sequence shown here is derived from an EMBL/GenBank/DDBJ whole genome shotgun (WGS) entry which is preliminary data.</text>
</comment>